<keyword evidence="3" id="KW-1185">Reference proteome</keyword>
<dbReference type="EMBL" id="RJVU01048619">
    <property type="protein sequence ID" value="ROL43143.1"/>
    <property type="molecule type" value="Genomic_DNA"/>
</dbReference>
<feature type="compositionally biased region" description="Low complexity" evidence="1">
    <location>
        <begin position="96"/>
        <end position="107"/>
    </location>
</feature>
<comment type="caution">
    <text evidence="2">The sequence shown here is derived from an EMBL/GenBank/DDBJ whole genome shotgun (WGS) entry which is preliminary data.</text>
</comment>
<evidence type="ECO:0000313" key="2">
    <source>
        <dbReference type="EMBL" id="ROL43143.1"/>
    </source>
</evidence>
<dbReference type="PANTHER" id="PTHR47306">
    <property type="entry name" value="SI:CH211-178J18.4-RELATED"/>
    <property type="match status" value="1"/>
</dbReference>
<protein>
    <submittedName>
        <fullName evidence="2">Uncharacterized protein</fullName>
    </submittedName>
</protein>
<dbReference type="Proteomes" id="UP000281406">
    <property type="component" value="Unassembled WGS sequence"/>
</dbReference>
<gene>
    <name evidence="2" type="ORF">DPX16_0413</name>
</gene>
<name>A0A3N0YA70_ANAGA</name>
<dbReference type="AlphaFoldDB" id="A0A3N0YA70"/>
<dbReference type="PANTHER" id="PTHR47306:SF2">
    <property type="entry name" value="CORE-BINDING (CB) DOMAIN-CONTAINING PROTEIN"/>
    <property type="match status" value="1"/>
</dbReference>
<reference evidence="2 3" key="1">
    <citation type="submission" date="2018-10" db="EMBL/GenBank/DDBJ databases">
        <title>Genome assembly for a Yunnan-Guizhou Plateau 3E fish, Anabarilius grahami (Regan), and its evolutionary and genetic applications.</title>
        <authorList>
            <person name="Jiang W."/>
        </authorList>
    </citation>
    <scope>NUCLEOTIDE SEQUENCE [LARGE SCALE GENOMIC DNA]</scope>
    <source>
        <strain evidence="2">AG-KIZ</strain>
        <tissue evidence="2">Muscle</tissue>
    </source>
</reference>
<sequence length="258" mass="28467">MYFLCPHCKKAPRSLPGHLRTVCMRDRADAEIQATVIQAKKELAEFTHKGRFWEYQSIKDILATADPLARLLEEMQKKGLVVTNKPPVLPSPTLPVPSLSSSAPQSPGEGSGTGGENPHANEASVAVKEEVTDDKENVSLYSKLHHNSRLNIWWIKSCKTTASYVCFYGFGLFFNKVRLAALQGNDAPAEDKSLVLSSGRSIYNPGDDSNRLHAKSGFGGASSREKRMNDQTAFDLLDQSYPVTLDGPPPKRACRRKH</sequence>
<feature type="region of interest" description="Disordered" evidence="1">
    <location>
        <begin position="205"/>
        <end position="226"/>
    </location>
</feature>
<evidence type="ECO:0000256" key="1">
    <source>
        <dbReference type="SAM" id="MobiDB-lite"/>
    </source>
</evidence>
<proteinExistence type="predicted"/>
<dbReference type="OrthoDB" id="9907715at2759"/>
<evidence type="ECO:0000313" key="3">
    <source>
        <dbReference type="Proteomes" id="UP000281406"/>
    </source>
</evidence>
<feature type="region of interest" description="Disordered" evidence="1">
    <location>
        <begin position="239"/>
        <end position="258"/>
    </location>
</feature>
<accession>A0A3N0YA70</accession>
<organism evidence="2 3">
    <name type="scientific">Anabarilius grahami</name>
    <name type="common">Kanglang fish</name>
    <name type="synonym">Barilius grahami</name>
    <dbReference type="NCBI Taxonomy" id="495550"/>
    <lineage>
        <taxon>Eukaryota</taxon>
        <taxon>Metazoa</taxon>
        <taxon>Chordata</taxon>
        <taxon>Craniata</taxon>
        <taxon>Vertebrata</taxon>
        <taxon>Euteleostomi</taxon>
        <taxon>Actinopterygii</taxon>
        <taxon>Neopterygii</taxon>
        <taxon>Teleostei</taxon>
        <taxon>Ostariophysi</taxon>
        <taxon>Cypriniformes</taxon>
        <taxon>Xenocyprididae</taxon>
        <taxon>Xenocypridinae</taxon>
        <taxon>Xenocypridinae incertae sedis</taxon>
        <taxon>Anabarilius</taxon>
    </lineage>
</organism>
<feature type="region of interest" description="Disordered" evidence="1">
    <location>
        <begin position="83"/>
        <end position="127"/>
    </location>
</feature>